<dbReference type="InterPro" id="IPR011989">
    <property type="entry name" value="ARM-like"/>
</dbReference>
<feature type="compositionally biased region" description="Basic and acidic residues" evidence="6">
    <location>
        <begin position="48"/>
        <end position="59"/>
    </location>
</feature>
<comment type="pathway">
    <text evidence="2">Protein modification; protein ubiquitination.</text>
</comment>
<evidence type="ECO:0000256" key="5">
    <source>
        <dbReference type="PROSITE-ProRule" id="PRU00325"/>
    </source>
</evidence>
<dbReference type="InterPro" id="IPR016024">
    <property type="entry name" value="ARM-type_fold"/>
</dbReference>
<evidence type="ECO:0000313" key="10">
    <source>
        <dbReference type="Proteomes" id="UP000743370"/>
    </source>
</evidence>
<reference evidence="9 10" key="1">
    <citation type="submission" date="2020-05" db="EMBL/GenBank/DDBJ databases">
        <title>Vigna angularis (adzuki bean) Var. LongXiaoDou No. 4 denovo assembly.</title>
        <authorList>
            <person name="Xiang H."/>
        </authorList>
    </citation>
    <scope>NUCLEOTIDE SEQUENCE [LARGE SCALE GENOMIC DNA]</scope>
    <source>
        <tissue evidence="9">Leaf</tissue>
    </source>
</reference>
<dbReference type="AlphaFoldDB" id="A0A8T0KXU3"/>
<keyword evidence="4" id="KW-0808">Transferase</keyword>
<proteinExistence type="predicted"/>
<evidence type="ECO:0000256" key="2">
    <source>
        <dbReference type="ARBA" id="ARBA00004906"/>
    </source>
</evidence>
<gene>
    <name evidence="9" type="ORF">HKW66_Vig0106380</name>
</gene>
<dbReference type="PANTHER" id="PTHR35549">
    <property type="entry name" value="OS04G0584500 PROTEIN"/>
    <property type="match status" value="1"/>
</dbReference>
<evidence type="ECO:0000256" key="1">
    <source>
        <dbReference type="ARBA" id="ARBA00000900"/>
    </source>
</evidence>
<comment type="catalytic activity">
    <reaction evidence="1">
        <text>S-ubiquitinyl-[E2 ubiquitin-conjugating enzyme]-L-cysteine + [acceptor protein]-L-lysine = [E2 ubiquitin-conjugating enzyme]-L-cysteine + N(6)-ubiquitinyl-[acceptor protein]-L-lysine.</text>
        <dbReference type="EC" id="2.3.2.27"/>
    </reaction>
</comment>
<feature type="compositionally biased region" description="Basic and acidic residues" evidence="6">
    <location>
        <begin position="71"/>
        <end position="126"/>
    </location>
</feature>
<dbReference type="GO" id="GO:0008270">
    <property type="term" value="F:zinc ion binding"/>
    <property type="evidence" value="ECO:0007669"/>
    <property type="project" value="UniProtKB-KW"/>
</dbReference>
<dbReference type="SUPFAM" id="SSF57850">
    <property type="entry name" value="RING/U-box"/>
    <property type="match status" value="1"/>
</dbReference>
<dbReference type="SUPFAM" id="SSF48371">
    <property type="entry name" value="ARM repeat"/>
    <property type="match status" value="1"/>
</dbReference>
<feature type="domain" description="SWIM-type" evidence="7">
    <location>
        <begin position="304"/>
        <end position="342"/>
    </location>
</feature>
<organism evidence="9 10">
    <name type="scientific">Phaseolus angularis</name>
    <name type="common">Azuki bean</name>
    <name type="synonym">Vigna angularis</name>
    <dbReference type="NCBI Taxonomy" id="3914"/>
    <lineage>
        <taxon>Eukaryota</taxon>
        <taxon>Viridiplantae</taxon>
        <taxon>Streptophyta</taxon>
        <taxon>Embryophyta</taxon>
        <taxon>Tracheophyta</taxon>
        <taxon>Spermatophyta</taxon>
        <taxon>Magnoliopsida</taxon>
        <taxon>eudicotyledons</taxon>
        <taxon>Gunneridae</taxon>
        <taxon>Pentapetalae</taxon>
        <taxon>rosids</taxon>
        <taxon>fabids</taxon>
        <taxon>Fabales</taxon>
        <taxon>Fabaceae</taxon>
        <taxon>Papilionoideae</taxon>
        <taxon>50 kb inversion clade</taxon>
        <taxon>NPAAA clade</taxon>
        <taxon>indigoferoid/millettioid clade</taxon>
        <taxon>Phaseoleae</taxon>
        <taxon>Vigna</taxon>
    </lineage>
</organism>
<dbReference type="EMBL" id="JABFOF010000002">
    <property type="protein sequence ID" value="KAG2403718.1"/>
    <property type="molecule type" value="Genomic_DNA"/>
</dbReference>
<evidence type="ECO:0000256" key="4">
    <source>
        <dbReference type="ARBA" id="ARBA00022679"/>
    </source>
</evidence>
<dbReference type="CDD" id="cd16664">
    <property type="entry name" value="RING-Ubox_PUB"/>
    <property type="match status" value="1"/>
</dbReference>
<dbReference type="Gene3D" id="3.30.40.10">
    <property type="entry name" value="Zinc/RING finger domain, C3HC4 (zinc finger)"/>
    <property type="match status" value="1"/>
</dbReference>
<feature type="region of interest" description="Disordered" evidence="6">
    <location>
        <begin position="13"/>
        <end position="33"/>
    </location>
</feature>
<sequence length="1087" mass="122437">MASSLEELLAEDGFKGIRRVPRSRSSFHYGASSEPLYSMEGRLCVSSERIRPQRQKSDASRYQITSGQQKTDTHTAKNRRSRDNVIFRGEMDERLEVEAQKNSSRDTDSGEEVHTKSSEYMPRDEITEVMEPEASRFEDTYSKEVSAKGGKEKNIYELVEDKKWAEKPAKDAKVQSRSSSMHMRRHLSETGKKINPQKSFEYSSRNKSRNLAVQVASSLALDEVAVQAVVSILNGYINRFPKDEDFRSTLHHRCFSSLNFLELKEEKIAQNKVIRSLEQAIEAIEQSVEEPVSAMYLKRTTMQLSIITGLGLNDLKYDCTCGIPNYKLSACAHLYLSVVYMMQKKNKVSAKHLLQVFCDSPFQARTMLFPELWKHLFSPQLSHLKAWYKKEEGVLVDTPNKTRRLKLLQEVYNEHLDSGTHIFSVYYKDWLTEGVESPTVPSIGIPSVSVSRSQEGSSLGHSFESASSIDPFSPQPMVSKKLYDSMFGSFRRSGVYQVKDVKDDGNQDNCMKGSYGSTFVEQTLTYESETVKFTDQDIEGFSQGVAIDTIKPHKGNSMEAAEEVRKRNVSDEISNSFSMQTNLNNHTVDALPYQKANELGLKKIAYSIKYWIVHENIGAGLDFPSTPPEFICSLTGNLFEEPVTLETGQTFEREAIKAWFEKGNRTCPVTGIALECVAIPFTNLILKRLIDNWRSDRFDCLLGLASKRVENSEDLKLKEGDEAAVFKLESLFSSLKEEEKSTYVKHLMSLGFLPFLFRRFEQGNVEEKSQVVSLLLNCIQVDSGCIYKIARNVNRKCLLELLHSKEVTPTTNAILFLTELLSMKRRKDVTSFISGLAGEKVFYIMHILLMYLENSSPFEKPLIAVLLLHFDLLVEPQKFSAYREVAVNAIAEALDSSLNDEKAREKCCRALLILCGHFSSTGKIPTKTSTLKQAGYNHDGIEVTISLEDEDKRVEELLRKLLESLIGDGEGPFLKSLSRCLDCKHLDLVRACLITVTWLSSSLSTLFGAGLPLPTFSSIISQLKGILENGELELKALASLSLLNFSKISECKTLLKTAEDVAPLFHGLAEAACTAKQLHATVSRENL</sequence>
<dbReference type="Proteomes" id="UP000743370">
    <property type="component" value="Unassembled WGS sequence"/>
</dbReference>
<evidence type="ECO:0000256" key="6">
    <source>
        <dbReference type="SAM" id="MobiDB-lite"/>
    </source>
</evidence>
<keyword evidence="5" id="KW-0862">Zinc</keyword>
<dbReference type="GO" id="GO:0061630">
    <property type="term" value="F:ubiquitin protein ligase activity"/>
    <property type="evidence" value="ECO:0007669"/>
    <property type="project" value="UniProtKB-EC"/>
</dbReference>
<name>A0A8T0KXU3_PHAAN</name>
<keyword evidence="5" id="KW-0479">Metal-binding</keyword>
<dbReference type="InterPro" id="IPR013083">
    <property type="entry name" value="Znf_RING/FYVE/PHD"/>
</dbReference>
<dbReference type="Pfam" id="PF23628">
    <property type="entry name" value="ARM_LIN_C"/>
    <property type="match status" value="1"/>
</dbReference>
<dbReference type="InterPro" id="IPR007527">
    <property type="entry name" value="Znf_SWIM"/>
</dbReference>
<evidence type="ECO:0000259" key="8">
    <source>
        <dbReference type="PROSITE" id="PS51698"/>
    </source>
</evidence>
<dbReference type="EC" id="2.3.2.27" evidence="3"/>
<feature type="compositionally biased region" description="Basic and acidic residues" evidence="6">
    <location>
        <begin position="133"/>
        <end position="148"/>
    </location>
</feature>
<comment type="caution">
    <text evidence="9">The sequence shown here is derived from an EMBL/GenBank/DDBJ whole genome shotgun (WGS) entry which is preliminary data.</text>
</comment>
<dbReference type="PROSITE" id="PS51698">
    <property type="entry name" value="U_BOX"/>
    <property type="match status" value="1"/>
</dbReference>
<dbReference type="Pfam" id="PF04564">
    <property type="entry name" value="U-box"/>
    <property type="match status" value="1"/>
</dbReference>
<feature type="compositionally biased region" description="Polar residues" evidence="6">
    <location>
        <begin position="60"/>
        <end position="70"/>
    </location>
</feature>
<dbReference type="GO" id="GO:0016567">
    <property type="term" value="P:protein ubiquitination"/>
    <property type="evidence" value="ECO:0007669"/>
    <property type="project" value="InterPro"/>
</dbReference>
<dbReference type="PROSITE" id="PS50966">
    <property type="entry name" value="ZF_SWIM"/>
    <property type="match status" value="1"/>
</dbReference>
<dbReference type="InterPro" id="IPR056512">
    <property type="entry name" value="LIN_N"/>
</dbReference>
<evidence type="ECO:0000259" key="7">
    <source>
        <dbReference type="PROSITE" id="PS50966"/>
    </source>
</evidence>
<dbReference type="InterPro" id="IPR003613">
    <property type="entry name" value="Ubox_domain"/>
</dbReference>
<accession>A0A8T0KXU3</accession>
<dbReference type="Gene3D" id="1.25.10.10">
    <property type="entry name" value="Leucine-rich Repeat Variant"/>
    <property type="match status" value="1"/>
</dbReference>
<evidence type="ECO:0000256" key="3">
    <source>
        <dbReference type="ARBA" id="ARBA00012483"/>
    </source>
</evidence>
<feature type="domain" description="U-box" evidence="8">
    <location>
        <begin position="625"/>
        <end position="700"/>
    </location>
</feature>
<feature type="region of interest" description="Disordered" evidence="6">
    <location>
        <begin position="167"/>
        <end position="188"/>
    </location>
</feature>
<dbReference type="InterPro" id="IPR055566">
    <property type="entry name" value="ARM_LIN"/>
</dbReference>
<feature type="region of interest" description="Disordered" evidence="6">
    <location>
        <begin position="47"/>
        <end position="148"/>
    </location>
</feature>
<evidence type="ECO:0000313" key="9">
    <source>
        <dbReference type="EMBL" id="KAG2403718.1"/>
    </source>
</evidence>
<dbReference type="Pfam" id="PF23568">
    <property type="entry name" value="ARM_LIN"/>
    <property type="match status" value="1"/>
</dbReference>
<dbReference type="PANTHER" id="PTHR35549:SF1">
    <property type="entry name" value="OS04G0584500 PROTEIN"/>
    <property type="match status" value="1"/>
</dbReference>
<dbReference type="InterPro" id="IPR045210">
    <property type="entry name" value="RING-Ubox_PUB"/>
</dbReference>
<keyword evidence="5" id="KW-0863">Zinc-finger</keyword>
<protein>
    <recommendedName>
        <fullName evidence="3">RING-type E3 ubiquitin transferase</fullName>
        <ecNumber evidence="3">2.3.2.27</ecNumber>
    </recommendedName>
</protein>
<dbReference type="SMART" id="SM00504">
    <property type="entry name" value="Ubox"/>
    <property type="match status" value="1"/>
</dbReference>